<sequence>MKIFVAGSTGVIGRLLLPKLVHAGHEVFGMTQNEENKDIIQKTGAHPLIIDAFDREAIMSTILEVRPEAIIHQLTSLSSRNFPENTRIRIEGTRNLVDAALIAGVTRIIAQSIAFAYEPGQEPASEDVSLDVNAPEPRKTTIDGVTALERTVAEIPNHVILRYGMLYGQGTWYDHKGFMAEKTLLKQVPATEGVTSFLHVEDAANAALLALDWPSGPVNIVDNEPAKGIDWLPVYADILGTPMPDVQPGSNRGERGASNAKARKDYGWKPLFPSWRTGFAASMASE</sequence>
<dbReference type="OrthoDB" id="9807212at2"/>
<dbReference type="Proteomes" id="UP000199017">
    <property type="component" value="Unassembled WGS sequence"/>
</dbReference>
<organism evidence="2 3">
    <name type="scientific">Alteribacillus bidgolensis</name>
    <dbReference type="NCBI Taxonomy" id="930129"/>
    <lineage>
        <taxon>Bacteria</taxon>
        <taxon>Bacillati</taxon>
        <taxon>Bacillota</taxon>
        <taxon>Bacilli</taxon>
        <taxon>Bacillales</taxon>
        <taxon>Bacillaceae</taxon>
        <taxon>Alteribacillus</taxon>
    </lineage>
</organism>
<dbReference type="InterPro" id="IPR036291">
    <property type="entry name" value="NAD(P)-bd_dom_sf"/>
</dbReference>
<dbReference type="Gene3D" id="3.40.50.720">
    <property type="entry name" value="NAD(P)-binding Rossmann-like Domain"/>
    <property type="match status" value="1"/>
</dbReference>
<dbReference type="GO" id="GO:0005737">
    <property type="term" value="C:cytoplasm"/>
    <property type="evidence" value="ECO:0007669"/>
    <property type="project" value="TreeGrafter"/>
</dbReference>
<dbReference type="GO" id="GO:0004029">
    <property type="term" value="F:aldehyde dehydrogenase (NAD+) activity"/>
    <property type="evidence" value="ECO:0007669"/>
    <property type="project" value="TreeGrafter"/>
</dbReference>
<dbReference type="AlphaFoldDB" id="A0A1G8RRL3"/>
<dbReference type="PANTHER" id="PTHR48079:SF6">
    <property type="entry name" value="NAD(P)-BINDING DOMAIN-CONTAINING PROTEIN-RELATED"/>
    <property type="match status" value="1"/>
</dbReference>
<dbReference type="Pfam" id="PF01370">
    <property type="entry name" value="Epimerase"/>
    <property type="match status" value="1"/>
</dbReference>
<dbReference type="PANTHER" id="PTHR48079">
    <property type="entry name" value="PROTEIN YEEZ"/>
    <property type="match status" value="1"/>
</dbReference>
<protein>
    <submittedName>
        <fullName evidence="2">Nucleoside-diphosphate-sugar epimerase</fullName>
    </submittedName>
</protein>
<accession>A0A1G8RRL3</accession>
<keyword evidence="3" id="KW-1185">Reference proteome</keyword>
<dbReference type="EMBL" id="FNDU01000031">
    <property type="protein sequence ID" value="SDJ19135.1"/>
    <property type="molecule type" value="Genomic_DNA"/>
</dbReference>
<dbReference type="STRING" id="930129.SAMN05216352_1319"/>
<reference evidence="2 3" key="1">
    <citation type="submission" date="2016-10" db="EMBL/GenBank/DDBJ databases">
        <authorList>
            <person name="de Groot N.N."/>
        </authorList>
    </citation>
    <scope>NUCLEOTIDE SEQUENCE [LARGE SCALE GENOMIC DNA]</scope>
    <source>
        <strain evidence="3">P4B,CCM 7963,CECT 7998,DSM 25260,IBRC-M 10614,KCTC 13821</strain>
    </source>
</reference>
<evidence type="ECO:0000313" key="3">
    <source>
        <dbReference type="Proteomes" id="UP000199017"/>
    </source>
</evidence>
<dbReference type="RefSeq" id="WP_091588366.1">
    <property type="nucleotide sequence ID" value="NZ_FNDU01000031.1"/>
</dbReference>
<dbReference type="SUPFAM" id="SSF51735">
    <property type="entry name" value="NAD(P)-binding Rossmann-fold domains"/>
    <property type="match status" value="1"/>
</dbReference>
<proteinExistence type="predicted"/>
<name>A0A1G8RRL3_9BACI</name>
<evidence type="ECO:0000313" key="2">
    <source>
        <dbReference type="EMBL" id="SDJ19135.1"/>
    </source>
</evidence>
<evidence type="ECO:0000259" key="1">
    <source>
        <dbReference type="Pfam" id="PF01370"/>
    </source>
</evidence>
<dbReference type="InterPro" id="IPR001509">
    <property type="entry name" value="Epimerase_deHydtase"/>
</dbReference>
<feature type="domain" description="NAD-dependent epimerase/dehydratase" evidence="1">
    <location>
        <begin position="3"/>
        <end position="215"/>
    </location>
</feature>
<dbReference type="InterPro" id="IPR051783">
    <property type="entry name" value="NAD(P)-dependent_oxidoreduct"/>
</dbReference>
<gene>
    <name evidence="2" type="ORF">SAMN05216352_1319</name>
</gene>